<evidence type="ECO:0000313" key="1">
    <source>
        <dbReference type="EMBL" id="RKF31937.1"/>
    </source>
</evidence>
<protein>
    <submittedName>
        <fullName evidence="1">Uncharacterized protein</fullName>
    </submittedName>
</protein>
<reference evidence="1 2" key="1">
    <citation type="submission" date="2016-07" db="EMBL/GenBank/DDBJ databases">
        <title>Genome analysis of Sphingobacterium siyangense T12B17.</title>
        <authorList>
            <person name="Xu D."/>
            <person name="Su Y."/>
            <person name="Zheng S."/>
        </authorList>
    </citation>
    <scope>NUCLEOTIDE SEQUENCE [LARGE SCALE GENOMIC DNA]</scope>
    <source>
        <strain evidence="1 2">T12B17</strain>
    </source>
</reference>
<keyword evidence="2" id="KW-1185">Reference proteome</keyword>
<organism evidence="1 2">
    <name type="scientific">Sphingobacterium siyangense</name>
    <dbReference type="NCBI Taxonomy" id="459529"/>
    <lineage>
        <taxon>Bacteria</taxon>
        <taxon>Pseudomonadati</taxon>
        <taxon>Bacteroidota</taxon>
        <taxon>Sphingobacteriia</taxon>
        <taxon>Sphingobacteriales</taxon>
        <taxon>Sphingobacteriaceae</taxon>
        <taxon>Sphingobacterium</taxon>
    </lineage>
</organism>
<accession>A0A420FG65</accession>
<gene>
    <name evidence="1" type="ORF">BCY89_17465</name>
</gene>
<proteinExistence type="predicted"/>
<comment type="caution">
    <text evidence="1">The sequence shown here is derived from an EMBL/GenBank/DDBJ whole genome shotgun (WGS) entry which is preliminary data.</text>
</comment>
<evidence type="ECO:0000313" key="2">
    <source>
        <dbReference type="Proteomes" id="UP000286402"/>
    </source>
</evidence>
<dbReference type="AlphaFoldDB" id="A0A420FG65"/>
<dbReference type="EMBL" id="MCAQ01000028">
    <property type="protein sequence ID" value="RKF31937.1"/>
    <property type="molecule type" value="Genomic_DNA"/>
</dbReference>
<dbReference type="Proteomes" id="UP000286402">
    <property type="component" value="Unassembled WGS sequence"/>
</dbReference>
<sequence length="103" mass="12537">MHQKAVLKNLNEKFTHFRYKEHPGDLFRGTVIVPLPDPYKDQENFWIWFHPCFQTSQDVANLNDLYKYLDDEWFDDDVMEPDNYKCYSTMPKDQIRDEIKSLE</sequence>
<name>A0A420FG65_9SPHI</name>